<dbReference type="RefSeq" id="WP_111905214.1">
    <property type="nucleotide sequence ID" value="NZ_QLNP01000098.1"/>
</dbReference>
<dbReference type="EMBL" id="QLNP01000098">
    <property type="protein sequence ID" value="RAM36060.1"/>
    <property type="molecule type" value="Genomic_DNA"/>
</dbReference>
<keyword evidence="3" id="KW-0282">Flagellum</keyword>
<evidence type="ECO:0000313" key="4">
    <source>
        <dbReference type="Proteomes" id="UP000249166"/>
    </source>
</evidence>
<evidence type="ECO:0000259" key="2">
    <source>
        <dbReference type="Pfam" id="PF16976"/>
    </source>
</evidence>
<comment type="caution">
    <text evidence="3">The sequence shown here is derived from an EMBL/GenBank/DDBJ whole genome shotgun (WGS) entry which is preliminary data.</text>
</comment>
<feature type="domain" description="Flp pilus assembly protein RcpC/CpaB" evidence="2">
    <location>
        <begin position="116"/>
        <end position="236"/>
    </location>
</feature>
<feature type="region of interest" description="Disordered" evidence="1">
    <location>
        <begin position="178"/>
        <end position="203"/>
    </location>
</feature>
<accession>A0A328HFK8</accession>
<dbReference type="OrthoDB" id="5182178at2"/>
<evidence type="ECO:0000256" key="1">
    <source>
        <dbReference type="SAM" id="MobiDB-lite"/>
    </source>
</evidence>
<keyword evidence="3" id="KW-0969">Cilium</keyword>
<dbReference type="AlphaFoldDB" id="A0A328HFK8"/>
<organism evidence="3 4">
    <name type="scientific">Arthrobacter globiformis</name>
    <dbReference type="NCBI Taxonomy" id="1665"/>
    <lineage>
        <taxon>Bacteria</taxon>
        <taxon>Bacillati</taxon>
        <taxon>Actinomycetota</taxon>
        <taxon>Actinomycetes</taxon>
        <taxon>Micrococcales</taxon>
        <taxon>Micrococcaceae</taxon>
        <taxon>Arthrobacter</taxon>
    </lineage>
</organism>
<proteinExistence type="predicted"/>
<protein>
    <submittedName>
        <fullName evidence="3">Flagellar biosynthesis protein FlgA</fullName>
    </submittedName>
</protein>
<keyword evidence="3" id="KW-0966">Cell projection</keyword>
<evidence type="ECO:0000313" key="3">
    <source>
        <dbReference type="EMBL" id="RAM36060.1"/>
    </source>
</evidence>
<feature type="compositionally biased region" description="Low complexity" evidence="1">
    <location>
        <begin position="179"/>
        <end position="194"/>
    </location>
</feature>
<dbReference type="InterPro" id="IPR031571">
    <property type="entry name" value="RcpC_dom"/>
</dbReference>
<sequence length="258" mass="26741">MKSRLVAGIAALVLAIIGGMLVIFYAQGADQRAVKNLEPVAVLVVKTAIPAGTPVESMTASLTTEQLPAAAVTGSSLKSLNESKGEVAAVDLVPGEQLVAERLVAPEELKTQGSVEVPAGLQEVSFQLEPDRVVGGRLAPGDHVGVFVNLDKGGLDGKPDAEATKLTVRKALVTAVQRAPEPAATTQPAPTASADSNAADPQDTALPMGNLMLTVAVSDVDAAKIVFAAEYAKMWLSKEPTNAKDSGPRIIQRTEVYK</sequence>
<gene>
    <name evidence="3" type="ORF">DBZ45_18100</name>
</gene>
<dbReference type="CDD" id="cd11614">
    <property type="entry name" value="SAF_CpaB_FlgA_like"/>
    <property type="match status" value="1"/>
</dbReference>
<dbReference type="Pfam" id="PF16976">
    <property type="entry name" value="RcpC"/>
    <property type="match status" value="1"/>
</dbReference>
<reference evidence="3 4" key="1">
    <citation type="submission" date="2018-04" db="EMBL/GenBank/DDBJ databases">
        <title>Bacteria isolated from cave deposits of Manipur.</title>
        <authorList>
            <person name="Sahoo D."/>
            <person name="Sarangthem I."/>
            <person name="Nandeibam J."/>
        </authorList>
    </citation>
    <scope>NUCLEOTIDE SEQUENCE [LARGE SCALE GENOMIC DNA]</scope>
    <source>
        <strain evidence="4">mrc11</strain>
    </source>
</reference>
<dbReference type="Proteomes" id="UP000249166">
    <property type="component" value="Unassembled WGS sequence"/>
</dbReference>
<name>A0A328HFK8_ARTGO</name>